<proteinExistence type="predicted"/>
<evidence type="ECO:0000256" key="2">
    <source>
        <dbReference type="SAM" id="SignalP"/>
    </source>
</evidence>
<sequence length="96" mass="10506">MQTTVKILMTMGLLASLGSVQAATDDEADKPMPATEHQEDILAVNDDSDFQPMYQFSRKSADYVAVTPVTYHQAEVLQLQSDKSGDSGSDRQQRPG</sequence>
<keyword evidence="2" id="KW-0732">Signal</keyword>
<keyword evidence="4" id="KW-1185">Reference proteome</keyword>
<feature type="region of interest" description="Disordered" evidence="1">
    <location>
        <begin position="24"/>
        <end position="46"/>
    </location>
</feature>
<dbReference type="Proteomes" id="UP001204445">
    <property type="component" value="Unassembled WGS sequence"/>
</dbReference>
<evidence type="ECO:0008006" key="5">
    <source>
        <dbReference type="Google" id="ProtNLM"/>
    </source>
</evidence>
<protein>
    <recommendedName>
        <fullName evidence="5">DUF2782 domain-containing protein</fullName>
    </recommendedName>
</protein>
<accession>A0AAE3HMT6</accession>
<dbReference type="EMBL" id="JANUCT010000018">
    <property type="protein sequence ID" value="MCS3904233.1"/>
    <property type="molecule type" value="Genomic_DNA"/>
</dbReference>
<evidence type="ECO:0000256" key="1">
    <source>
        <dbReference type="SAM" id="MobiDB-lite"/>
    </source>
</evidence>
<name>A0AAE3HMT6_9GAMM</name>
<comment type="caution">
    <text evidence="3">The sequence shown here is derived from an EMBL/GenBank/DDBJ whole genome shotgun (WGS) entry which is preliminary data.</text>
</comment>
<feature type="region of interest" description="Disordered" evidence="1">
    <location>
        <begin position="77"/>
        <end position="96"/>
    </location>
</feature>
<gene>
    <name evidence="3" type="ORF">J2T55_002269</name>
</gene>
<feature type="compositionally biased region" description="Basic and acidic residues" evidence="1">
    <location>
        <begin position="83"/>
        <end position="96"/>
    </location>
</feature>
<evidence type="ECO:0000313" key="4">
    <source>
        <dbReference type="Proteomes" id="UP001204445"/>
    </source>
</evidence>
<feature type="chain" id="PRO_5042134510" description="DUF2782 domain-containing protein" evidence="2">
    <location>
        <begin position="23"/>
        <end position="96"/>
    </location>
</feature>
<evidence type="ECO:0000313" key="3">
    <source>
        <dbReference type="EMBL" id="MCS3904233.1"/>
    </source>
</evidence>
<organism evidence="3 4">
    <name type="scientific">Methylohalomonas lacus</name>
    <dbReference type="NCBI Taxonomy" id="398773"/>
    <lineage>
        <taxon>Bacteria</taxon>
        <taxon>Pseudomonadati</taxon>
        <taxon>Pseudomonadota</taxon>
        <taxon>Gammaproteobacteria</taxon>
        <taxon>Methylohalomonadales</taxon>
        <taxon>Methylohalomonadaceae</taxon>
        <taxon>Methylohalomonas</taxon>
    </lineage>
</organism>
<dbReference type="RefSeq" id="WP_259056767.1">
    <property type="nucleotide sequence ID" value="NZ_JANUCT010000018.1"/>
</dbReference>
<feature type="signal peptide" evidence="2">
    <location>
        <begin position="1"/>
        <end position="22"/>
    </location>
</feature>
<reference evidence="3" key="1">
    <citation type="submission" date="2022-08" db="EMBL/GenBank/DDBJ databases">
        <title>Genomic Encyclopedia of Type Strains, Phase III (KMG-III): the genomes of soil and plant-associated and newly described type strains.</title>
        <authorList>
            <person name="Whitman W."/>
        </authorList>
    </citation>
    <scope>NUCLEOTIDE SEQUENCE</scope>
    <source>
        <strain evidence="3">HMT 1</strain>
    </source>
</reference>
<dbReference type="AlphaFoldDB" id="A0AAE3HMT6"/>